<evidence type="ECO:0000313" key="1">
    <source>
        <dbReference type="EMBL" id="GHA17448.1"/>
    </source>
</evidence>
<dbReference type="RefSeq" id="WP_189884823.1">
    <property type="nucleotide sequence ID" value="NZ_BMVN01000006.1"/>
</dbReference>
<organism evidence="1 2">
    <name type="scientific">Streptomyces canarius</name>
    <dbReference type="NCBI Taxonomy" id="285453"/>
    <lineage>
        <taxon>Bacteria</taxon>
        <taxon>Bacillati</taxon>
        <taxon>Actinomycetota</taxon>
        <taxon>Actinomycetes</taxon>
        <taxon>Kitasatosporales</taxon>
        <taxon>Streptomycetaceae</taxon>
        <taxon>Streptomyces</taxon>
    </lineage>
</organism>
<name>A0ABQ3CLZ7_9ACTN</name>
<reference evidence="2" key="1">
    <citation type="journal article" date="2019" name="Int. J. Syst. Evol. Microbiol.">
        <title>The Global Catalogue of Microorganisms (GCM) 10K type strain sequencing project: providing services to taxonomists for standard genome sequencing and annotation.</title>
        <authorList>
            <consortium name="The Broad Institute Genomics Platform"/>
            <consortium name="The Broad Institute Genome Sequencing Center for Infectious Disease"/>
            <person name="Wu L."/>
            <person name="Ma J."/>
        </authorList>
    </citation>
    <scope>NUCLEOTIDE SEQUENCE [LARGE SCALE GENOMIC DNA]</scope>
    <source>
        <strain evidence="2">JCM 4733</strain>
    </source>
</reference>
<accession>A0ABQ3CLZ7</accession>
<sequence length="182" mass="19306">MSARRWAVGTGAVVVLVATGTWAMRPGSVDSRLWDEIRPVIEARLAAESRGTGHGEDVPGLHTRWFCRAEALDVAERGGEVRAGVDTLCLEYGVRDGGLVECGGGKGPQVVRLERDPHGGYRVLSREAPSDGAGNADWTGARFGSLSRAALDGTIPSDTLERAARAHFGLPADAPVGDCWMR</sequence>
<dbReference type="EMBL" id="BMVN01000006">
    <property type="protein sequence ID" value="GHA17448.1"/>
    <property type="molecule type" value="Genomic_DNA"/>
</dbReference>
<evidence type="ECO:0000313" key="2">
    <source>
        <dbReference type="Proteomes" id="UP000653644"/>
    </source>
</evidence>
<dbReference type="Proteomes" id="UP000653644">
    <property type="component" value="Unassembled WGS sequence"/>
</dbReference>
<gene>
    <name evidence="1" type="ORF">GCM10010345_22580</name>
</gene>
<proteinExistence type="predicted"/>
<comment type="caution">
    <text evidence="1">The sequence shown here is derived from an EMBL/GenBank/DDBJ whole genome shotgun (WGS) entry which is preliminary data.</text>
</comment>
<protein>
    <submittedName>
        <fullName evidence="1">Uncharacterized protein</fullName>
    </submittedName>
</protein>
<keyword evidence="2" id="KW-1185">Reference proteome</keyword>